<gene>
    <name evidence="7" type="primary">RNF32</name>
</gene>
<feature type="domain" description="RING-type" evidence="6">
    <location>
        <begin position="131"/>
        <end position="173"/>
    </location>
</feature>
<dbReference type="InterPro" id="IPR013083">
    <property type="entry name" value="Znf_RING/FYVE/PHD"/>
</dbReference>
<dbReference type="Bgee" id="ENSMODG00000005073">
    <property type="expression patterns" value="Expressed in spermatocyte and 8 other cell types or tissues"/>
</dbReference>
<proteinExistence type="predicted"/>
<dbReference type="Gene3D" id="3.30.40.10">
    <property type="entry name" value="Zinc/RING finger domain, C3HC4 (zinc finger)"/>
    <property type="match status" value="2"/>
</dbReference>
<dbReference type="PROSITE" id="PS50089">
    <property type="entry name" value="ZF_RING_2"/>
    <property type="match status" value="2"/>
</dbReference>
<dbReference type="SMART" id="SM00184">
    <property type="entry name" value="RING"/>
    <property type="match status" value="2"/>
</dbReference>
<keyword evidence="1" id="KW-0479">Metal-binding</keyword>
<reference evidence="7" key="3">
    <citation type="submission" date="2025-09" db="UniProtKB">
        <authorList>
            <consortium name="Ensembl"/>
        </authorList>
    </citation>
    <scope>IDENTIFICATION</scope>
</reference>
<evidence type="ECO:0000259" key="6">
    <source>
        <dbReference type="PROSITE" id="PS50089"/>
    </source>
</evidence>
<feature type="region of interest" description="Disordered" evidence="5">
    <location>
        <begin position="44"/>
        <end position="87"/>
    </location>
</feature>
<dbReference type="Ensembl" id="ENSMODT00000006374.4">
    <property type="protein sequence ID" value="ENSMODP00000006244.4"/>
    <property type="gene ID" value="ENSMODG00000005073.4"/>
</dbReference>
<dbReference type="PROSITE" id="PS50096">
    <property type="entry name" value="IQ"/>
    <property type="match status" value="1"/>
</dbReference>
<dbReference type="CDD" id="cd16678">
    <property type="entry name" value="RING-H2_RNF32_rpt2"/>
    <property type="match status" value="1"/>
</dbReference>
<name>F7AS43_MONDO</name>
<keyword evidence="8" id="KW-1185">Reference proteome</keyword>
<dbReference type="STRING" id="13616.ENSMODP00000006244"/>
<dbReference type="PANTHER" id="PTHR14991">
    <property type="entry name" value="RING FINGER PROTEIN 32"/>
    <property type="match status" value="1"/>
</dbReference>
<dbReference type="InterPro" id="IPR027370">
    <property type="entry name" value="Znf-RING_euk"/>
</dbReference>
<evidence type="ECO:0000313" key="8">
    <source>
        <dbReference type="Proteomes" id="UP000002280"/>
    </source>
</evidence>
<evidence type="ECO:0000256" key="5">
    <source>
        <dbReference type="SAM" id="MobiDB-lite"/>
    </source>
</evidence>
<feature type="compositionally biased region" description="Basic and acidic residues" evidence="5">
    <location>
        <begin position="74"/>
        <end position="85"/>
    </location>
</feature>
<dbReference type="OMA" id="PQENDWD"/>
<dbReference type="AlphaFoldDB" id="F7AS43"/>
<dbReference type="GO" id="GO:0008270">
    <property type="term" value="F:zinc ion binding"/>
    <property type="evidence" value="ECO:0007669"/>
    <property type="project" value="UniProtKB-KW"/>
</dbReference>
<feature type="domain" description="RING-type" evidence="6">
    <location>
        <begin position="284"/>
        <end position="345"/>
    </location>
</feature>
<dbReference type="PANTHER" id="PTHR14991:SF0">
    <property type="entry name" value="RING FINGER PROTEIN 32"/>
    <property type="match status" value="1"/>
</dbReference>
<reference evidence="7" key="2">
    <citation type="submission" date="2025-08" db="UniProtKB">
        <authorList>
            <consortium name="Ensembl"/>
        </authorList>
    </citation>
    <scope>IDENTIFICATION</scope>
</reference>
<dbReference type="InParanoid" id="F7AS43"/>
<reference evidence="7 8" key="1">
    <citation type="journal article" date="2007" name="Nature">
        <title>Genome of the marsupial Monodelphis domestica reveals innovation in non-coding sequences.</title>
        <authorList>
            <person name="Mikkelsen T.S."/>
            <person name="Wakefield M.J."/>
            <person name="Aken B."/>
            <person name="Amemiya C.T."/>
            <person name="Chang J.L."/>
            <person name="Duke S."/>
            <person name="Garber M."/>
            <person name="Gentles A.J."/>
            <person name="Goodstadt L."/>
            <person name="Heger A."/>
            <person name="Jurka J."/>
            <person name="Kamal M."/>
            <person name="Mauceli E."/>
            <person name="Searle S.M."/>
            <person name="Sharpe T."/>
            <person name="Baker M.L."/>
            <person name="Batzer M.A."/>
            <person name="Benos P.V."/>
            <person name="Belov K."/>
            <person name="Clamp M."/>
            <person name="Cook A."/>
            <person name="Cuff J."/>
            <person name="Das R."/>
            <person name="Davidow L."/>
            <person name="Deakin J.E."/>
            <person name="Fazzari M.J."/>
            <person name="Glass J.L."/>
            <person name="Grabherr M."/>
            <person name="Greally J.M."/>
            <person name="Gu W."/>
            <person name="Hore T.A."/>
            <person name="Huttley G.A."/>
            <person name="Kleber M."/>
            <person name="Jirtle R.L."/>
            <person name="Koina E."/>
            <person name="Lee J.T."/>
            <person name="Mahony S."/>
            <person name="Marra M.A."/>
            <person name="Miller R.D."/>
            <person name="Nicholls R.D."/>
            <person name="Oda M."/>
            <person name="Papenfuss A.T."/>
            <person name="Parra Z.E."/>
            <person name="Pollock D.D."/>
            <person name="Ray D.A."/>
            <person name="Schein J.E."/>
            <person name="Speed T.P."/>
            <person name="Thompson K."/>
            <person name="VandeBerg J.L."/>
            <person name="Wade C.M."/>
            <person name="Walker J.A."/>
            <person name="Waters P.D."/>
            <person name="Webber C."/>
            <person name="Weidman J.R."/>
            <person name="Xie X."/>
            <person name="Zody M.C."/>
            <person name="Baldwin J."/>
            <person name="Abdouelleil A."/>
            <person name="Abdulkadir J."/>
            <person name="Abebe A."/>
            <person name="Abera B."/>
            <person name="Abreu J."/>
            <person name="Acer S.C."/>
            <person name="Aftuck L."/>
            <person name="Alexander A."/>
            <person name="An P."/>
            <person name="Anderson E."/>
            <person name="Anderson S."/>
            <person name="Arachi H."/>
            <person name="Azer M."/>
            <person name="Bachantsang P."/>
            <person name="Barry A."/>
            <person name="Bayul T."/>
            <person name="Berlin A."/>
            <person name="Bessette D."/>
            <person name="Bloom T."/>
            <person name="Bloom T."/>
            <person name="Boguslavskiy L."/>
            <person name="Bonnet C."/>
            <person name="Boukhgalter B."/>
            <person name="Bourzgui I."/>
            <person name="Brown A."/>
            <person name="Cahill P."/>
            <person name="Channer S."/>
            <person name="Cheshatsang Y."/>
            <person name="Chuda L."/>
            <person name="Citroen M."/>
            <person name="Collymore A."/>
            <person name="Cooke P."/>
            <person name="Costello M."/>
            <person name="D'Aco K."/>
            <person name="Daza R."/>
            <person name="De Haan G."/>
            <person name="DeGray S."/>
            <person name="DeMaso C."/>
            <person name="Dhargay N."/>
            <person name="Dooley K."/>
            <person name="Dooley E."/>
            <person name="Doricent M."/>
            <person name="Dorje P."/>
            <person name="Dorjee K."/>
            <person name="Dupes A."/>
            <person name="Elong R."/>
            <person name="Falk J."/>
            <person name="Farina A."/>
            <person name="Faro S."/>
            <person name="Ferguson D."/>
            <person name="Fisher S."/>
            <person name="Foley C.D."/>
            <person name="Franke A."/>
            <person name="Friedrich D."/>
            <person name="Gadbois L."/>
            <person name="Gearin G."/>
            <person name="Gearin C.R."/>
            <person name="Giannoukos G."/>
            <person name="Goode T."/>
            <person name="Graham J."/>
            <person name="Grandbois E."/>
            <person name="Grewal S."/>
            <person name="Gyaltsen K."/>
            <person name="Hafez N."/>
            <person name="Hagos B."/>
            <person name="Hall J."/>
            <person name="Henson C."/>
            <person name="Hollinger A."/>
            <person name="Honan T."/>
            <person name="Huard M.D."/>
            <person name="Hughes L."/>
            <person name="Hurhula B."/>
            <person name="Husby M.E."/>
            <person name="Kamat A."/>
            <person name="Kanga B."/>
            <person name="Kashin S."/>
            <person name="Khazanovich D."/>
            <person name="Kisner P."/>
            <person name="Lance K."/>
            <person name="Lara M."/>
            <person name="Lee W."/>
            <person name="Lennon N."/>
            <person name="Letendre F."/>
            <person name="LeVine R."/>
            <person name="Lipovsky A."/>
            <person name="Liu X."/>
            <person name="Liu J."/>
            <person name="Liu S."/>
            <person name="Lokyitsang T."/>
            <person name="Lokyitsang Y."/>
            <person name="Lubonja R."/>
            <person name="Lui A."/>
            <person name="MacDonald P."/>
            <person name="Magnisalis V."/>
            <person name="Maru K."/>
            <person name="Matthews C."/>
            <person name="McCusker W."/>
            <person name="McDonough S."/>
            <person name="Mehta T."/>
            <person name="Meldrim J."/>
            <person name="Meneus L."/>
            <person name="Mihai O."/>
            <person name="Mihalev A."/>
            <person name="Mihova T."/>
            <person name="Mittelman R."/>
            <person name="Mlenga V."/>
            <person name="Montmayeur A."/>
            <person name="Mulrain L."/>
            <person name="Navidi A."/>
            <person name="Naylor J."/>
            <person name="Negash T."/>
            <person name="Nguyen T."/>
            <person name="Nguyen N."/>
            <person name="Nicol R."/>
            <person name="Norbu C."/>
            <person name="Norbu N."/>
            <person name="Novod N."/>
            <person name="O'Neill B."/>
            <person name="Osman S."/>
            <person name="Markiewicz E."/>
            <person name="Oyono O.L."/>
            <person name="Patti C."/>
            <person name="Phunkhang P."/>
            <person name="Pierre F."/>
            <person name="Priest M."/>
            <person name="Raghuraman S."/>
            <person name="Rege F."/>
            <person name="Reyes R."/>
            <person name="Rise C."/>
            <person name="Rogov P."/>
            <person name="Ross K."/>
            <person name="Ryan E."/>
            <person name="Settipalli S."/>
            <person name="Shea T."/>
            <person name="Sherpa N."/>
            <person name="Shi L."/>
            <person name="Shih D."/>
            <person name="Sparrow T."/>
            <person name="Spaulding J."/>
            <person name="Stalker J."/>
            <person name="Stange-Thomann N."/>
            <person name="Stavropoulos S."/>
            <person name="Stone C."/>
            <person name="Strader C."/>
            <person name="Tesfaye S."/>
            <person name="Thomson T."/>
            <person name="Thoulutsang Y."/>
            <person name="Thoulutsang D."/>
            <person name="Topham K."/>
            <person name="Topping I."/>
            <person name="Tsamla T."/>
            <person name="Vassiliev H."/>
            <person name="Vo A."/>
            <person name="Wangchuk T."/>
            <person name="Wangdi T."/>
            <person name="Weiand M."/>
            <person name="Wilkinson J."/>
            <person name="Wilson A."/>
            <person name="Yadav S."/>
            <person name="Young G."/>
            <person name="Yu Q."/>
            <person name="Zembek L."/>
            <person name="Zhong D."/>
            <person name="Zimmer A."/>
            <person name="Zwirko Z."/>
            <person name="Jaffe D.B."/>
            <person name="Alvarez P."/>
            <person name="Brockman W."/>
            <person name="Butler J."/>
            <person name="Chin C."/>
            <person name="Gnerre S."/>
            <person name="MacCallum I."/>
            <person name="Graves J.A."/>
            <person name="Ponting C.P."/>
            <person name="Breen M."/>
            <person name="Samollow P.B."/>
            <person name="Lander E.S."/>
            <person name="Lindblad-Toh K."/>
        </authorList>
    </citation>
    <scope>NUCLEOTIDE SEQUENCE [LARGE SCALE GENOMIC DNA]</scope>
</reference>
<evidence type="ECO:0000313" key="7">
    <source>
        <dbReference type="Ensembl" id="ENSMODP00000006244.4"/>
    </source>
</evidence>
<dbReference type="CDD" id="cd16677">
    <property type="entry name" value="RING-H2_RNF32_rpt1"/>
    <property type="match status" value="1"/>
</dbReference>
<evidence type="ECO:0000256" key="2">
    <source>
        <dbReference type="ARBA" id="ARBA00022771"/>
    </source>
</evidence>
<dbReference type="InterPro" id="IPR042862">
    <property type="entry name" value="RNF32"/>
</dbReference>
<dbReference type="GO" id="GO:0005768">
    <property type="term" value="C:endosome"/>
    <property type="evidence" value="ECO:0007669"/>
    <property type="project" value="Ensembl"/>
</dbReference>
<dbReference type="Pfam" id="PF13639">
    <property type="entry name" value="zf-RING_2"/>
    <property type="match status" value="1"/>
</dbReference>
<dbReference type="Pfam" id="PF13445">
    <property type="entry name" value="zf-RING_UBOX"/>
    <property type="match status" value="1"/>
</dbReference>
<organism evidence="7 8">
    <name type="scientific">Monodelphis domestica</name>
    <name type="common">Gray short-tailed opossum</name>
    <dbReference type="NCBI Taxonomy" id="13616"/>
    <lineage>
        <taxon>Eukaryota</taxon>
        <taxon>Metazoa</taxon>
        <taxon>Chordata</taxon>
        <taxon>Craniata</taxon>
        <taxon>Vertebrata</taxon>
        <taxon>Euteleostomi</taxon>
        <taxon>Mammalia</taxon>
        <taxon>Metatheria</taxon>
        <taxon>Didelphimorphia</taxon>
        <taxon>Didelphidae</taxon>
        <taxon>Monodelphis</taxon>
    </lineage>
</organism>
<dbReference type="GO" id="GO:0005829">
    <property type="term" value="C:cytosol"/>
    <property type="evidence" value="ECO:0007669"/>
    <property type="project" value="Ensembl"/>
</dbReference>
<dbReference type="InterPro" id="IPR001841">
    <property type="entry name" value="Znf_RING"/>
</dbReference>
<dbReference type="SUPFAM" id="SSF57850">
    <property type="entry name" value="RING/U-box"/>
    <property type="match status" value="2"/>
</dbReference>
<dbReference type="GO" id="GO:0016235">
    <property type="term" value="C:aggresome"/>
    <property type="evidence" value="ECO:0007669"/>
    <property type="project" value="Ensembl"/>
</dbReference>
<evidence type="ECO:0000256" key="3">
    <source>
        <dbReference type="ARBA" id="ARBA00022833"/>
    </source>
</evidence>
<keyword evidence="2 4" id="KW-0863">Zinc-finger</keyword>
<dbReference type="HOGENOM" id="CLU_064517_0_0_1"/>
<dbReference type="GeneTree" id="ENSGT00390000003759"/>
<dbReference type="FunCoup" id="F7AS43">
    <property type="interactions" value="399"/>
</dbReference>
<dbReference type="Proteomes" id="UP000002280">
    <property type="component" value="Chromosome 8"/>
</dbReference>
<dbReference type="eggNOG" id="KOG0800">
    <property type="taxonomic scope" value="Eukaryota"/>
</dbReference>
<protein>
    <submittedName>
        <fullName evidence="7">Ring finger protein 32</fullName>
    </submittedName>
</protein>
<dbReference type="GO" id="GO:0016604">
    <property type="term" value="C:nuclear body"/>
    <property type="evidence" value="ECO:0007669"/>
    <property type="project" value="Ensembl"/>
</dbReference>
<sequence length="355" mass="41745">FLKGKDHNLYFPSKNLAVTAVALQDHILHDLQLEPRSIDLYKTKKQKKDNKYKSPKKDIKAVVDTGLKKRAPPTHKEEESEKEYVLDPAPPPLTLAQKLGLTECPPLPLSTEEWEKVKERSIKQGDSMHPCSICREEFELQAQVLLSCSHVFHKACLQAFEKFTGKKTCPLCRKQQYQTRVIHDGAYWRGYIVRKWYRKLRRTKPPRNPKLRRKFYEEKFTEISDRIVASFQTNIDELFSEIDYCIASNRSILQQFEERCSRKITEEEWEKIQVQAFHQEISDCSICLTPLSFSNHIQSTFPEKTDNHHFRETVLLSCSHMFHHTCLLALEEFSLGEIYTCPLCRSSYQKRILEY</sequence>
<keyword evidence="3" id="KW-0862">Zinc</keyword>
<evidence type="ECO:0000256" key="1">
    <source>
        <dbReference type="ARBA" id="ARBA00022723"/>
    </source>
</evidence>
<feature type="compositionally biased region" description="Basic and acidic residues" evidence="5">
    <location>
        <begin position="49"/>
        <end position="61"/>
    </location>
</feature>
<evidence type="ECO:0000256" key="4">
    <source>
        <dbReference type="PROSITE-ProRule" id="PRU00175"/>
    </source>
</evidence>
<accession>F7AS43</accession>